<name>A0AC34RP15_9BILA</name>
<organism evidence="1 2">
    <name type="scientific">Panagrolaimus sp. JU765</name>
    <dbReference type="NCBI Taxonomy" id="591449"/>
    <lineage>
        <taxon>Eukaryota</taxon>
        <taxon>Metazoa</taxon>
        <taxon>Ecdysozoa</taxon>
        <taxon>Nematoda</taxon>
        <taxon>Chromadorea</taxon>
        <taxon>Rhabditida</taxon>
        <taxon>Tylenchina</taxon>
        <taxon>Panagrolaimomorpha</taxon>
        <taxon>Panagrolaimoidea</taxon>
        <taxon>Panagrolaimidae</taxon>
        <taxon>Panagrolaimus</taxon>
    </lineage>
</organism>
<dbReference type="Proteomes" id="UP000887576">
    <property type="component" value="Unplaced"/>
</dbReference>
<protein>
    <submittedName>
        <fullName evidence="2">Cation efflux protein cytoplasmic domain-containing protein</fullName>
    </submittedName>
</protein>
<evidence type="ECO:0000313" key="2">
    <source>
        <dbReference type="WBParaSite" id="JU765_v2.g8615.t1"/>
    </source>
</evidence>
<evidence type="ECO:0000313" key="1">
    <source>
        <dbReference type="Proteomes" id="UP000887576"/>
    </source>
</evidence>
<proteinExistence type="predicted"/>
<dbReference type="WBParaSite" id="JU765_v2.g8615.t1">
    <property type="protein sequence ID" value="JU765_v2.g8615.t1"/>
    <property type="gene ID" value="JU765_v2.g8615"/>
</dbReference>
<accession>A0AC34RP15</accession>
<reference evidence="2" key="1">
    <citation type="submission" date="2022-11" db="UniProtKB">
        <authorList>
            <consortium name="WormBaseParasite"/>
        </authorList>
    </citation>
    <scope>IDENTIFICATION</scope>
</reference>
<sequence length="492" mass="54836">MVPKWIELAVRWGSMEANDTINTKAQTKFMLANETENLVEGSEKNEDDEAIKRHSVSKSPMMTKKDSISSQSKKVKDFYERQNSLLEKYEDDSKIVNGIEKKLSSVKMKAASTGTDLEAAGIIEETIPEEAKLIHQATSPRITVTSRDDVEEDAKTTAQQNESAARRLALLTLLINIALMLIKALASYLSDAKTTAQQNESAARRLALLTLLINIALMLIKALASYLSGSLSIISSLVDSLVDITSGLVIWMTARAIRKRDPYLYPRGRTRLEPLALVIVSVVMAVASVQMLIQAVKMIIDKDIHPKVDITSIGIMVTTVVVKFGLFLACKMHKDDASIAVLAQDHRNDCVSNTVALLCAIGATHLWLYLDPIGAILVSLYIALTWYGTGKEQLKILSGRSAEPEFINRIIKICIDHDSEIQFIDTVYVYHFGLHFLVEVHIVLDPEMPLRKAHDIAEALQIKLEALPEVERSFVHTDFEFLHLPHDEHKIV</sequence>